<dbReference type="STRING" id="1849047.A0A3D8SGJ2"/>
<feature type="domain" description="Heterokaryon incompatibility" evidence="1">
    <location>
        <begin position="22"/>
        <end position="153"/>
    </location>
</feature>
<gene>
    <name evidence="2" type="ORF">BP6252_02854</name>
</gene>
<dbReference type="OrthoDB" id="674604at2759"/>
<dbReference type="PANTHER" id="PTHR10622:SF10">
    <property type="entry name" value="HET DOMAIN-CONTAINING PROTEIN"/>
    <property type="match status" value="1"/>
</dbReference>
<dbReference type="InterPro" id="IPR010730">
    <property type="entry name" value="HET"/>
</dbReference>
<proteinExistence type="predicted"/>
<name>A0A3D8SGJ2_9HELO</name>
<comment type="caution">
    <text evidence="2">The sequence shown here is derived from an EMBL/GenBank/DDBJ whole genome shotgun (WGS) entry which is preliminary data.</text>
</comment>
<evidence type="ECO:0000313" key="3">
    <source>
        <dbReference type="Proteomes" id="UP000256645"/>
    </source>
</evidence>
<accession>A0A3D8SGJ2</accession>
<evidence type="ECO:0000313" key="2">
    <source>
        <dbReference type="EMBL" id="RDW85264.1"/>
    </source>
</evidence>
<dbReference type="Proteomes" id="UP000256645">
    <property type="component" value="Unassembled WGS sequence"/>
</dbReference>
<dbReference type="AlphaFoldDB" id="A0A3D8SGJ2"/>
<organism evidence="2 3">
    <name type="scientific">Coleophoma cylindrospora</name>
    <dbReference type="NCBI Taxonomy" id="1849047"/>
    <lineage>
        <taxon>Eukaryota</taxon>
        <taxon>Fungi</taxon>
        <taxon>Dikarya</taxon>
        <taxon>Ascomycota</taxon>
        <taxon>Pezizomycotina</taxon>
        <taxon>Leotiomycetes</taxon>
        <taxon>Helotiales</taxon>
        <taxon>Dermateaceae</taxon>
        <taxon>Coleophoma</taxon>
    </lineage>
</organism>
<reference evidence="2 3" key="1">
    <citation type="journal article" date="2018" name="IMA Fungus">
        <title>IMA Genome-F 9: Draft genome sequence of Annulohypoxylon stygium, Aspergillus mulundensis, Berkeleyomyces basicola (syn. Thielaviopsis basicola), Ceratocystis smalleyi, two Cercospora beticola strains, Coleophoma cylindrospora, Fusarium fracticaudum, Phialophora cf. hyalina, and Morchella septimelata.</title>
        <authorList>
            <person name="Wingfield B.D."/>
            <person name="Bills G.F."/>
            <person name="Dong Y."/>
            <person name="Huang W."/>
            <person name="Nel W.J."/>
            <person name="Swalarsk-Parry B.S."/>
            <person name="Vaghefi N."/>
            <person name="Wilken P.M."/>
            <person name="An Z."/>
            <person name="de Beer Z.W."/>
            <person name="De Vos L."/>
            <person name="Chen L."/>
            <person name="Duong T.A."/>
            <person name="Gao Y."/>
            <person name="Hammerbacher A."/>
            <person name="Kikkert J.R."/>
            <person name="Li Y."/>
            <person name="Li H."/>
            <person name="Li K."/>
            <person name="Li Q."/>
            <person name="Liu X."/>
            <person name="Ma X."/>
            <person name="Naidoo K."/>
            <person name="Pethybridge S.J."/>
            <person name="Sun J."/>
            <person name="Steenkamp E.T."/>
            <person name="van der Nest M.A."/>
            <person name="van Wyk S."/>
            <person name="Wingfield M.J."/>
            <person name="Xiong C."/>
            <person name="Yue Q."/>
            <person name="Zhang X."/>
        </authorList>
    </citation>
    <scope>NUCLEOTIDE SEQUENCE [LARGE SCALE GENOMIC DNA]</scope>
    <source>
        <strain evidence="2 3">BP6252</strain>
    </source>
</reference>
<evidence type="ECO:0000259" key="1">
    <source>
        <dbReference type="Pfam" id="PF06985"/>
    </source>
</evidence>
<dbReference type="PANTHER" id="PTHR10622">
    <property type="entry name" value="HET DOMAIN-CONTAINING PROTEIN"/>
    <property type="match status" value="1"/>
</dbReference>
<dbReference type="Pfam" id="PF06985">
    <property type="entry name" value="HET"/>
    <property type="match status" value="1"/>
</dbReference>
<keyword evidence="3" id="KW-1185">Reference proteome</keyword>
<sequence length="562" mass="64143">MRLIDAHTLELREFFGATIPKYAVLSHTWGDDEVTYQDWADRETAVKKAGYAKILGACHQAQEDSIDYVWVDTNCIDKTSSTELSEAINSMFTWYQNSSRCYVYMADVAIPGTSNTSSSDDRPGGTNVFAQSASLRETFRRSKWFTRGWTLQELLASTHVTFFSDCWRQIGTKQDQQLLESISSITKIKKSYISNSRSLESATISERMSWSANRFTTRIEDMAYCMLGIFDINMPLLYGEGSKAFLRLQEHIIAVSTDQTIFCWSYGIGFPEPWSKVFAPHPSAFRYGASYTSSNLHASEEPFSLTNAGLSMSLPRVSIKNFLHIIFLQVMYDEYHVALILDSTYSRHPYFKHPITLPGTFGVGTSSFLNVRKNFSYNDEFLTDTATLVLMSSWPIYCVETADENIAYRTTPISNHAVISIPARALASVGDVTGVMVKVQYSRISASRRSEVTTDTHCVLAVIRTQHGFVWFSQRVDLFYSRDRKAQLLKAIETLREDPEIPRYKYTHLTKPQFFILPQIFYQDSRITTAFYFSNSDQQVLEGGYYNHWIAEDETDKCCIVL</sequence>
<protein>
    <recommendedName>
        <fullName evidence="1">Heterokaryon incompatibility domain-containing protein</fullName>
    </recommendedName>
</protein>
<dbReference type="EMBL" id="PDLM01000002">
    <property type="protein sequence ID" value="RDW85264.1"/>
    <property type="molecule type" value="Genomic_DNA"/>
</dbReference>